<dbReference type="Gene3D" id="3.40.30.10">
    <property type="entry name" value="Glutaredoxin"/>
    <property type="match status" value="1"/>
</dbReference>
<keyword evidence="4" id="KW-0574">Periplasm</keyword>
<dbReference type="Pfam" id="PF10411">
    <property type="entry name" value="DsbC_N"/>
    <property type="match status" value="1"/>
</dbReference>
<feature type="domain" description="Disulphide bond isomerase DsbC/G N-terminal" evidence="7">
    <location>
        <begin position="26"/>
        <end position="92"/>
    </location>
</feature>
<dbReference type="SUPFAM" id="SSF52833">
    <property type="entry name" value="Thioredoxin-like"/>
    <property type="match status" value="1"/>
</dbReference>
<name>A0A3B0WH05_9ZZZZ</name>
<evidence type="ECO:0000313" key="9">
    <source>
        <dbReference type="EMBL" id="VAW55308.1"/>
    </source>
</evidence>
<dbReference type="EMBL" id="UOFE01000048">
    <property type="protein sequence ID" value="VAW55308.1"/>
    <property type="molecule type" value="Genomic_DNA"/>
</dbReference>
<evidence type="ECO:0000256" key="6">
    <source>
        <dbReference type="ARBA" id="ARBA00023284"/>
    </source>
</evidence>
<dbReference type="PANTHER" id="PTHR35272:SF3">
    <property type="entry name" value="THIOL:DISULFIDE INTERCHANGE PROTEIN DSBC"/>
    <property type="match status" value="1"/>
</dbReference>
<dbReference type="GO" id="GO:0042597">
    <property type="term" value="C:periplasmic space"/>
    <property type="evidence" value="ECO:0007669"/>
    <property type="project" value="UniProtKB-SubCell"/>
</dbReference>
<dbReference type="InterPro" id="IPR033954">
    <property type="entry name" value="DiS-bond_Isoase_DsbC/G"/>
</dbReference>
<comment type="similarity">
    <text evidence="2">Belongs to the thioredoxin family. DsbC subfamily.</text>
</comment>
<keyword evidence="5" id="KW-1015">Disulfide bond</keyword>
<evidence type="ECO:0000259" key="7">
    <source>
        <dbReference type="Pfam" id="PF10411"/>
    </source>
</evidence>
<keyword evidence="6" id="KW-0676">Redox-active center</keyword>
<keyword evidence="3" id="KW-0732">Signal</keyword>
<sequence>MKLFPIALLLISFITPFSANAVSADGDDAIKQLREALAETMPQVKPTQISTTPVAGLYEVIVGSQVVYMDINARYIIEGDLFDLKTKVNVTENAKSVIRLAAIDKLGPDSMIVYTPEKIKNTITVVTDIDCPYCRRLHNEIPDYLENDVQVRYIFMPLKGAADMKKTISVWCSDDQQLALDIAKAGGEVEDKTCKNPIKQHLKIARELGVRGTPAILLEDGTLLPGYVPVDKLVAELRK</sequence>
<evidence type="ECO:0000256" key="2">
    <source>
        <dbReference type="ARBA" id="ARBA00009813"/>
    </source>
</evidence>
<evidence type="ECO:0000256" key="4">
    <source>
        <dbReference type="ARBA" id="ARBA00022764"/>
    </source>
</evidence>
<dbReference type="CDD" id="cd03020">
    <property type="entry name" value="DsbA_DsbC_DsbG"/>
    <property type="match status" value="1"/>
</dbReference>
<dbReference type="InterPro" id="IPR051470">
    <property type="entry name" value="Thiol:disulfide_interchange"/>
</dbReference>
<dbReference type="AlphaFoldDB" id="A0A3B0WH05"/>
<evidence type="ECO:0000256" key="3">
    <source>
        <dbReference type="ARBA" id="ARBA00022729"/>
    </source>
</evidence>
<proteinExistence type="inferred from homology"/>
<evidence type="ECO:0000256" key="5">
    <source>
        <dbReference type="ARBA" id="ARBA00023157"/>
    </source>
</evidence>
<dbReference type="PANTHER" id="PTHR35272">
    <property type="entry name" value="THIOL:DISULFIDE INTERCHANGE PROTEIN DSBC-RELATED"/>
    <property type="match status" value="1"/>
</dbReference>
<evidence type="ECO:0000256" key="1">
    <source>
        <dbReference type="ARBA" id="ARBA00004418"/>
    </source>
</evidence>
<dbReference type="InterPro" id="IPR012336">
    <property type="entry name" value="Thioredoxin-like_fold"/>
</dbReference>
<dbReference type="SUPFAM" id="SSF54423">
    <property type="entry name" value="DsbC/DsbG N-terminal domain-like"/>
    <property type="match status" value="1"/>
</dbReference>
<feature type="domain" description="Thioredoxin-like fold" evidence="8">
    <location>
        <begin position="120"/>
        <end position="236"/>
    </location>
</feature>
<protein>
    <submittedName>
        <fullName evidence="9">Thiol:disulfide interchange protein DsbC</fullName>
    </submittedName>
</protein>
<dbReference type="Pfam" id="PF13098">
    <property type="entry name" value="Thioredoxin_2"/>
    <property type="match status" value="1"/>
</dbReference>
<reference evidence="9" key="1">
    <citation type="submission" date="2018-06" db="EMBL/GenBank/DDBJ databases">
        <authorList>
            <person name="Zhirakovskaya E."/>
        </authorList>
    </citation>
    <scope>NUCLEOTIDE SEQUENCE</scope>
</reference>
<organism evidence="9">
    <name type="scientific">hydrothermal vent metagenome</name>
    <dbReference type="NCBI Taxonomy" id="652676"/>
    <lineage>
        <taxon>unclassified sequences</taxon>
        <taxon>metagenomes</taxon>
        <taxon>ecological metagenomes</taxon>
    </lineage>
</organism>
<dbReference type="InterPro" id="IPR009094">
    <property type="entry name" value="DiS-bond_isomerase_DsbC/G_N_sf"/>
</dbReference>
<gene>
    <name evidence="9" type="ORF">MNBD_GAMMA05-2403</name>
</gene>
<accession>A0A3B0WH05</accession>
<evidence type="ECO:0000259" key="8">
    <source>
        <dbReference type="Pfam" id="PF13098"/>
    </source>
</evidence>
<dbReference type="InterPro" id="IPR018950">
    <property type="entry name" value="DiS-bond_isomerase_DsbC/G_N"/>
</dbReference>
<comment type="subcellular location">
    <subcellularLocation>
        <location evidence="1">Periplasm</location>
    </subcellularLocation>
</comment>
<dbReference type="InterPro" id="IPR036249">
    <property type="entry name" value="Thioredoxin-like_sf"/>
</dbReference>
<dbReference type="Gene3D" id="3.10.450.70">
    <property type="entry name" value="Disulphide bond isomerase, DsbC/G, N-terminal"/>
    <property type="match status" value="1"/>
</dbReference>